<feature type="compositionally biased region" description="Acidic residues" evidence="1">
    <location>
        <begin position="391"/>
        <end position="403"/>
    </location>
</feature>
<feature type="region of interest" description="Disordered" evidence="1">
    <location>
        <begin position="555"/>
        <end position="580"/>
    </location>
</feature>
<organism evidence="4 5">
    <name type="scientific">Porites lobata</name>
    <dbReference type="NCBI Taxonomy" id="104759"/>
    <lineage>
        <taxon>Eukaryota</taxon>
        <taxon>Metazoa</taxon>
        <taxon>Cnidaria</taxon>
        <taxon>Anthozoa</taxon>
        <taxon>Hexacorallia</taxon>
        <taxon>Scleractinia</taxon>
        <taxon>Fungiina</taxon>
        <taxon>Poritidae</taxon>
        <taxon>Porites</taxon>
    </lineage>
</organism>
<dbReference type="PANTHER" id="PTHR10334">
    <property type="entry name" value="CYSTEINE-RICH SECRETORY PROTEIN-RELATED"/>
    <property type="match status" value="1"/>
</dbReference>
<dbReference type="InterPro" id="IPR035940">
    <property type="entry name" value="CAP_sf"/>
</dbReference>
<feature type="compositionally biased region" description="Basic and acidic residues" evidence="1">
    <location>
        <begin position="404"/>
        <end position="413"/>
    </location>
</feature>
<feature type="compositionally biased region" description="Polar residues" evidence="1">
    <location>
        <begin position="558"/>
        <end position="579"/>
    </location>
</feature>
<feature type="compositionally biased region" description="Basic and acidic residues" evidence="1">
    <location>
        <begin position="192"/>
        <end position="206"/>
    </location>
</feature>
<evidence type="ECO:0000256" key="1">
    <source>
        <dbReference type="SAM" id="MobiDB-lite"/>
    </source>
</evidence>
<dbReference type="InterPro" id="IPR034113">
    <property type="entry name" value="SCP_GAPR1-like"/>
</dbReference>
<dbReference type="Proteomes" id="UP001159405">
    <property type="component" value="Unassembled WGS sequence"/>
</dbReference>
<dbReference type="SMART" id="SM00198">
    <property type="entry name" value="SCP"/>
    <property type="match status" value="1"/>
</dbReference>
<dbReference type="EMBL" id="CALNXK010000003">
    <property type="protein sequence ID" value="CAH3035296.1"/>
    <property type="molecule type" value="Genomic_DNA"/>
</dbReference>
<dbReference type="CDD" id="cd05382">
    <property type="entry name" value="CAP_GAPR1-like"/>
    <property type="match status" value="1"/>
</dbReference>
<accession>A0ABN8MVM7</accession>
<evidence type="ECO:0000313" key="4">
    <source>
        <dbReference type="EMBL" id="CAH3035296.1"/>
    </source>
</evidence>
<protein>
    <recommendedName>
        <fullName evidence="3">SCP domain-containing protein</fullName>
    </recommendedName>
</protein>
<feature type="region of interest" description="Disordered" evidence="1">
    <location>
        <begin position="428"/>
        <end position="449"/>
    </location>
</feature>
<feature type="compositionally biased region" description="Polar residues" evidence="1">
    <location>
        <begin position="124"/>
        <end position="144"/>
    </location>
</feature>
<feature type="region of interest" description="Disordered" evidence="1">
    <location>
        <begin position="192"/>
        <end position="211"/>
    </location>
</feature>
<feature type="region of interest" description="Disordered" evidence="1">
    <location>
        <begin position="390"/>
        <end position="415"/>
    </location>
</feature>
<dbReference type="SUPFAM" id="SSF55797">
    <property type="entry name" value="PR-1-like"/>
    <property type="match status" value="1"/>
</dbReference>
<feature type="signal peptide" evidence="2">
    <location>
        <begin position="1"/>
        <end position="22"/>
    </location>
</feature>
<feature type="domain" description="SCP" evidence="3">
    <location>
        <begin position="678"/>
        <end position="815"/>
    </location>
</feature>
<keyword evidence="2" id="KW-0732">Signal</keyword>
<comment type="caution">
    <text evidence="4">The sequence shown here is derived from an EMBL/GenBank/DDBJ whole genome shotgun (WGS) entry which is preliminary data.</text>
</comment>
<sequence length="954" mass="106467">MTVKAVALVLVITLALTDLLLGSKRTNTGGHLDFNHENSTIYIGRGTAGKVHPARNNLHKNAFLQAIKKKEIAKNEWLVKELALSSDIGEAVTRSKASKKNKKVRIPVKVHHEGKTLGNKRASKSGSPIKNTKSQKRTSISFPSNLRGPSLPEDGAPLSRTLLTAISLLLDEKNHFQKDINALTLAKVLSDDASKDETNDTSDPHNEPTSLGAISNVLRLLNATVSKESPRGERKSTIHTELINPTELGISILKLLFGHKAPLVVKPTYKPSFRYTSTAKTESPVAKTVLTHARLAAQMNEFANGKETVRKKYHRNSFTFALAKAVSDLIRSMAKRELKKYLQKIHNQHKLFNEMHYRRIPTKFWPWKKTVDVQGDRKSWVLLKIPKSGDEETLPQDMSDELQDEKPSNEGKSLKGIVDTIGKLNKADLLSSENPGKDTGDNSLSGENSEIKVKPTSRVGYTVRILPSLKGSNEKQTSILRVKAKPAQNLNPQTTAAFAEAVKKLLQAVQSSIKSLQGKQFIGHPSEVPSIVSDQPSGIRQQRVASIATDEPAKIPERTNTGSVRGLSSNPTSLNNLQYQKRPVLEDLQVKRQPSIGELSELTRATGQNDFPFKGNALFDPLRDLELAASESISKPVSPTKRIGPTDNVVFESDTELGTARDKQESSMVKHIKEDLEIFAEKGLQEHNHYRELHHSSHLRWSDELTTQAEKMAYEMAMRGTVEKSDVAVSLGYGENVAKITGVPFNDAGSVATDVWYSESGNYSYSYPNVTPQTDAFTQLVWRETKEIGMGCAKDVATNDLYVVALYRPPGNDRRRLRDNVINKGTMTEDVYATIFKRAKQVCAKLMHHCRIEQSYRSAKERITRPSVVNKEKTLFILSKYPPQPNRGEVMVEEYFNSVIYEDLSNSSLYVTCGVNWKEIQPRFRWREPLKGFRNVQATAVADYIIIAALLDRR</sequence>
<evidence type="ECO:0000256" key="2">
    <source>
        <dbReference type="SAM" id="SignalP"/>
    </source>
</evidence>
<feature type="compositionally biased region" description="Basic residues" evidence="1">
    <location>
        <begin position="99"/>
        <end position="109"/>
    </location>
</feature>
<dbReference type="Pfam" id="PF00188">
    <property type="entry name" value="CAP"/>
    <property type="match status" value="1"/>
</dbReference>
<dbReference type="InterPro" id="IPR014044">
    <property type="entry name" value="CAP_dom"/>
</dbReference>
<gene>
    <name evidence="4" type="ORF">PLOB_00025092</name>
</gene>
<proteinExistence type="predicted"/>
<feature type="region of interest" description="Disordered" evidence="1">
    <location>
        <begin position="99"/>
        <end position="154"/>
    </location>
</feature>
<name>A0ABN8MVM7_9CNID</name>
<dbReference type="InterPro" id="IPR001283">
    <property type="entry name" value="CRISP-related"/>
</dbReference>
<dbReference type="Gene3D" id="3.40.33.10">
    <property type="entry name" value="CAP"/>
    <property type="match status" value="1"/>
</dbReference>
<feature type="chain" id="PRO_5046099112" description="SCP domain-containing protein" evidence="2">
    <location>
        <begin position="23"/>
        <end position="954"/>
    </location>
</feature>
<reference evidence="4 5" key="1">
    <citation type="submission" date="2022-05" db="EMBL/GenBank/DDBJ databases">
        <authorList>
            <consortium name="Genoscope - CEA"/>
            <person name="William W."/>
        </authorList>
    </citation>
    <scope>NUCLEOTIDE SEQUENCE [LARGE SCALE GENOMIC DNA]</scope>
</reference>
<keyword evidence="5" id="KW-1185">Reference proteome</keyword>
<evidence type="ECO:0000259" key="3">
    <source>
        <dbReference type="SMART" id="SM00198"/>
    </source>
</evidence>
<evidence type="ECO:0000313" key="5">
    <source>
        <dbReference type="Proteomes" id="UP001159405"/>
    </source>
</evidence>